<dbReference type="Pfam" id="PF10266">
    <property type="entry name" value="Strumpellin"/>
    <property type="match status" value="1"/>
</dbReference>
<proteinExistence type="inferred from homology"/>
<dbReference type="PANTHER" id="PTHR15691:SF6">
    <property type="entry name" value="WASH COMPLEX SUBUNIT 5"/>
    <property type="match status" value="1"/>
</dbReference>
<sequence length="180" mass="19783">MLTDIRAHYNSPDNVPYPDESNAVVPTLSAFLSASGLQNPLRQIYCTVNAADDWGVLLFVFTITQLALYEYDDKISALVPRNRATTTTDAAALVLGVSTTLRQLHADQTASYLTSLGQYVRVRVASMNTETNAINAPMRMFDSTTRAAVAWMRHFARVADIPSKTLQAFLPRGVLSHAFA</sequence>
<dbReference type="EMBL" id="HBHH01004727">
    <property type="protein sequence ID" value="CAD9656128.1"/>
    <property type="molecule type" value="Transcribed_RNA"/>
</dbReference>
<evidence type="ECO:0000256" key="1">
    <source>
        <dbReference type="ARBA" id="ARBA00006224"/>
    </source>
</evidence>
<dbReference type="GO" id="GO:0140285">
    <property type="term" value="P:endosome fission"/>
    <property type="evidence" value="ECO:0007669"/>
    <property type="project" value="TreeGrafter"/>
</dbReference>
<accession>A0A7S2QZ27</accession>
<gene>
    <name evidence="2" type="ORF">OMED0932_LOCUS1874</name>
</gene>
<dbReference type="GO" id="GO:0051125">
    <property type="term" value="P:regulation of actin nucleation"/>
    <property type="evidence" value="ECO:0007669"/>
    <property type="project" value="TreeGrafter"/>
</dbReference>
<comment type="similarity">
    <text evidence="1">Belongs to the strumpellin family.</text>
</comment>
<reference evidence="2" key="1">
    <citation type="submission" date="2021-01" db="EMBL/GenBank/DDBJ databases">
        <authorList>
            <person name="Corre E."/>
            <person name="Pelletier E."/>
            <person name="Niang G."/>
            <person name="Scheremetjew M."/>
            <person name="Finn R."/>
            <person name="Kale V."/>
            <person name="Holt S."/>
            <person name="Cochrane G."/>
            <person name="Meng A."/>
            <person name="Brown T."/>
            <person name="Cohen L."/>
        </authorList>
    </citation>
    <scope>NUCLEOTIDE SEQUENCE</scope>
    <source>
        <strain evidence="2">Clade-D-RCC2596</strain>
    </source>
</reference>
<evidence type="ECO:0000313" key="2">
    <source>
        <dbReference type="EMBL" id="CAD9656128.1"/>
    </source>
</evidence>
<dbReference type="GO" id="GO:0071203">
    <property type="term" value="C:WASH complex"/>
    <property type="evidence" value="ECO:0007669"/>
    <property type="project" value="InterPro"/>
</dbReference>
<dbReference type="GO" id="GO:0007032">
    <property type="term" value="P:endosome organization"/>
    <property type="evidence" value="ECO:0007669"/>
    <property type="project" value="TreeGrafter"/>
</dbReference>
<dbReference type="InterPro" id="IPR019393">
    <property type="entry name" value="WASH_strumpellin"/>
</dbReference>
<dbReference type="AlphaFoldDB" id="A0A7S2QZ27"/>
<dbReference type="PANTHER" id="PTHR15691">
    <property type="entry name" value="WASH COMPLEX SUBUNIT 5"/>
    <property type="match status" value="1"/>
</dbReference>
<protein>
    <submittedName>
        <fullName evidence="2">Uncharacterized protein</fullName>
    </submittedName>
</protein>
<dbReference type="GO" id="GO:0030041">
    <property type="term" value="P:actin filament polymerization"/>
    <property type="evidence" value="ECO:0007669"/>
    <property type="project" value="TreeGrafter"/>
</dbReference>
<name>A0A7S2QZ27_9CHLO</name>
<dbReference type="GO" id="GO:0005768">
    <property type="term" value="C:endosome"/>
    <property type="evidence" value="ECO:0007669"/>
    <property type="project" value="TreeGrafter"/>
</dbReference>
<organism evidence="2">
    <name type="scientific">Ostreococcus mediterraneus</name>
    <dbReference type="NCBI Taxonomy" id="1486918"/>
    <lineage>
        <taxon>Eukaryota</taxon>
        <taxon>Viridiplantae</taxon>
        <taxon>Chlorophyta</taxon>
        <taxon>Mamiellophyceae</taxon>
        <taxon>Mamiellales</taxon>
        <taxon>Bathycoccaceae</taxon>
        <taxon>Ostreococcus</taxon>
    </lineage>
</organism>